<comment type="caution">
    <text evidence="2">The sequence shown here is derived from an EMBL/GenBank/DDBJ whole genome shotgun (WGS) entry which is preliminary data.</text>
</comment>
<accession>A0A1J9Q9D6</accession>
<proteinExistence type="predicted"/>
<evidence type="ECO:0000256" key="1">
    <source>
        <dbReference type="SAM" id="MobiDB-lite"/>
    </source>
</evidence>
<dbReference type="AlphaFoldDB" id="A0A1J9Q9D6"/>
<reference evidence="2 3" key="1">
    <citation type="submission" date="2015-08" db="EMBL/GenBank/DDBJ databases">
        <title>Emmonsia species relationships and genome sequence.</title>
        <authorList>
            <person name="Cuomo C.A."/>
            <person name="Schwartz I.S."/>
            <person name="Kenyon C."/>
            <person name="De Hoog G.S."/>
            <person name="Govender N.P."/>
            <person name="Botha A."/>
            <person name="Moreno L."/>
            <person name="De Vries M."/>
            <person name="Munoz J.F."/>
            <person name="Stielow J.B."/>
        </authorList>
    </citation>
    <scope>NUCLEOTIDE SEQUENCE [LARGE SCALE GENOMIC DNA]</scope>
    <source>
        <strain evidence="2 3">EI222</strain>
    </source>
</reference>
<dbReference type="Proteomes" id="UP000242791">
    <property type="component" value="Unassembled WGS sequence"/>
</dbReference>
<sequence length="130" mass="15003">MARPDLSTAQCRKGDRRKRKSEIQRRGKRQCKSLSSLEDILSMNIKDLPDLVKSYAGQETIEQQQDIIEYCPRRLLQGQFCRSNVSDDFDCFSFTDRMSFVVRASPYTGKRRVENAVSSLDRPCNGRTTD</sequence>
<gene>
    <name evidence="2" type="ORF">ACJ73_03558</name>
</gene>
<organism evidence="2 3">
    <name type="scientific">Blastomyces percursus</name>
    <dbReference type="NCBI Taxonomy" id="1658174"/>
    <lineage>
        <taxon>Eukaryota</taxon>
        <taxon>Fungi</taxon>
        <taxon>Dikarya</taxon>
        <taxon>Ascomycota</taxon>
        <taxon>Pezizomycotina</taxon>
        <taxon>Eurotiomycetes</taxon>
        <taxon>Eurotiomycetidae</taxon>
        <taxon>Onygenales</taxon>
        <taxon>Ajellomycetaceae</taxon>
        <taxon>Blastomyces</taxon>
    </lineage>
</organism>
<protein>
    <submittedName>
        <fullName evidence="2">Uncharacterized protein</fullName>
    </submittedName>
</protein>
<dbReference type="VEuPathDB" id="FungiDB:ACJ73_03558"/>
<evidence type="ECO:0000313" key="3">
    <source>
        <dbReference type="Proteomes" id="UP000242791"/>
    </source>
</evidence>
<feature type="region of interest" description="Disordered" evidence="1">
    <location>
        <begin position="1"/>
        <end position="30"/>
    </location>
</feature>
<keyword evidence="3" id="KW-1185">Reference proteome</keyword>
<name>A0A1J9Q9D6_9EURO</name>
<feature type="compositionally biased region" description="Basic residues" evidence="1">
    <location>
        <begin position="14"/>
        <end position="30"/>
    </location>
</feature>
<evidence type="ECO:0000313" key="2">
    <source>
        <dbReference type="EMBL" id="OJD25080.1"/>
    </source>
</evidence>
<dbReference type="EMBL" id="LGTZ01000436">
    <property type="protein sequence ID" value="OJD25080.1"/>
    <property type="molecule type" value="Genomic_DNA"/>
</dbReference>